<organism evidence="2 3">
    <name type="scientific">Fusarium longipes</name>
    <dbReference type="NCBI Taxonomy" id="694270"/>
    <lineage>
        <taxon>Eukaryota</taxon>
        <taxon>Fungi</taxon>
        <taxon>Dikarya</taxon>
        <taxon>Ascomycota</taxon>
        <taxon>Pezizomycotina</taxon>
        <taxon>Sordariomycetes</taxon>
        <taxon>Hypocreomycetidae</taxon>
        <taxon>Hypocreales</taxon>
        <taxon>Nectriaceae</taxon>
        <taxon>Fusarium</taxon>
    </lineage>
</organism>
<dbReference type="Proteomes" id="UP000266234">
    <property type="component" value="Unassembled WGS sequence"/>
</dbReference>
<dbReference type="AlphaFoldDB" id="A0A395T351"/>
<dbReference type="PANTHER" id="PTHR33112">
    <property type="entry name" value="DOMAIN PROTEIN, PUTATIVE-RELATED"/>
    <property type="match status" value="1"/>
</dbReference>
<gene>
    <name evidence="2" type="ORF">FLONG3_2852</name>
</gene>
<sequence>MAICSLCSPALAIPSKLPNLPESWNGVCSFFESTSTPYFIRQKDNDTPPEKVGLPHHQGLNALAQSAKECPLCKIVLDNAKKFIKGLEEAKQDSHSQYFVIDRQGHGVPEKWSFSLVQRLDKADGFAILANSKNKRYIYLMGVFGFCVDPEDSLYFSKAQGSGEGNVSSPRTKIRGSKVEPDAGSKKTLAVVTGWLNDCQQNHDSCQPPRTRLPSRILDLEGLNDPNKIRLWETHGTESYDPYVTLSYCWGSDPLFHVRTTHSTISSHLESIDVDSLPQTYKDAIKITRQLGIRYLWIDSICICQDDVDDWARESAAMQQVYAGAYLSIAADKATGSEQGFLERPGRKYIPVTIKVASQTNETATDNSVEATEVTAYAFEAPPGKALHGRAWMEFNKEPLTTRGWAMQERLLPPRALHFGSDQIFFECNCHLLSEDGVEVMGRWNSLYPLKEKGFKDIARKSRISATHQLWYLIMEDFFHRKITVKSDRFPAISGLAAMFQKRLTNEMTSENGPGSVQYVAGLWSNALIEGLEWSAHSRDKEDAILPNNRPLPGEEGYIAPTWSAASFDGVSFHGMTMPGWVDIATVIDFSTTPKNTQNPFGEVTDAWIQLRGPMIKLVLSKLPDPDQEKLGTWRRNMRLCTPHGNEYGSFSSFDGVSGQTDETRAFVNNNDIFALIMSEKKSDEEGEQERDYHALLVMPINRDKRVVPGRNEFRRVGTIFLDDDDLGDDKKIVADLGNFKEVVLI</sequence>
<dbReference type="Pfam" id="PF06985">
    <property type="entry name" value="HET"/>
    <property type="match status" value="1"/>
</dbReference>
<reference evidence="2 3" key="1">
    <citation type="journal article" date="2018" name="PLoS Pathog.">
        <title>Evolution of structural diversity of trichothecenes, a family of toxins produced by plant pathogenic and entomopathogenic fungi.</title>
        <authorList>
            <person name="Proctor R.H."/>
            <person name="McCormick S.P."/>
            <person name="Kim H.S."/>
            <person name="Cardoza R.E."/>
            <person name="Stanley A.M."/>
            <person name="Lindo L."/>
            <person name="Kelly A."/>
            <person name="Brown D.W."/>
            <person name="Lee T."/>
            <person name="Vaughan M.M."/>
            <person name="Alexander N.J."/>
            <person name="Busman M."/>
            <person name="Gutierrez S."/>
        </authorList>
    </citation>
    <scope>NUCLEOTIDE SEQUENCE [LARGE SCALE GENOMIC DNA]</scope>
    <source>
        <strain evidence="2 3">NRRL 20695</strain>
    </source>
</reference>
<protein>
    <recommendedName>
        <fullName evidence="1">Heterokaryon incompatibility domain-containing protein</fullName>
    </recommendedName>
</protein>
<proteinExistence type="predicted"/>
<keyword evidence="3" id="KW-1185">Reference proteome</keyword>
<dbReference type="OrthoDB" id="47007at2759"/>
<dbReference type="EMBL" id="PXOG01000056">
    <property type="protein sequence ID" value="RGP78947.1"/>
    <property type="molecule type" value="Genomic_DNA"/>
</dbReference>
<dbReference type="STRING" id="694270.A0A395T351"/>
<evidence type="ECO:0000259" key="1">
    <source>
        <dbReference type="Pfam" id="PF06985"/>
    </source>
</evidence>
<dbReference type="PANTHER" id="PTHR33112:SF16">
    <property type="entry name" value="HETEROKARYON INCOMPATIBILITY DOMAIN-CONTAINING PROTEIN"/>
    <property type="match status" value="1"/>
</dbReference>
<comment type="caution">
    <text evidence="2">The sequence shown here is derived from an EMBL/GenBank/DDBJ whole genome shotgun (WGS) entry which is preliminary data.</text>
</comment>
<dbReference type="InterPro" id="IPR010730">
    <property type="entry name" value="HET"/>
</dbReference>
<evidence type="ECO:0000313" key="2">
    <source>
        <dbReference type="EMBL" id="RGP78947.1"/>
    </source>
</evidence>
<feature type="domain" description="Heterokaryon incompatibility" evidence="1">
    <location>
        <begin position="243"/>
        <end position="409"/>
    </location>
</feature>
<evidence type="ECO:0000313" key="3">
    <source>
        <dbReference type="Proteomes" id="UP000266234"/>
    </source>
</evidence>
<accession>A0A395T351</accession>
<name>A0A395T351_9HYPO</name>